<keyword evidence="2" id="KW-1185">Reference proteome</keyword>
<proteinExistence type="predicted"/>
<evidence type="ECO:0000313" key="2">
    <source>
        <dbReference type="Proteomes" id="UP001519272"/>
    </source>
</evidence>
<gene>
    <name evidence="1" type="ORF">J2Z32_001721</name>
</gene>
<protein>
    <submittedName>
        <fullName evidence="1">Uncharacterized protein</fullName>
    </submittedName>
</protein>
<dbReference type="RefSeq" id="WP_210088729.1">
    <property type="nucleotide sequence ID" value="NZ_JAGGKG010000006.1"/>
</dbReference>
<organism evidence="1 2">
    <name type="scientific">Paenibacillus turicensis</name>
    <dbReference type="NCBI Taxonomy" id="160487"/>
    <lineage>
        <taxon>Bacteria</taxon>
        <taxon>Bacillati</taxon>
        <taxon>Bacillota</taxon>
        <taxon>Bacilli</taxon>
        <taxon>Bacillales</taxon>
        <taxon>Paenibacillaceae</taxon>
        <taxon>Paenibacillus</taxon>
    </lineage>
</organism>
<dbReference type="Proteomes" id="UP001519272">
    <property type="component" value="Unassembled WGS sequence"/>
</dbReference>
<evidence type="ECO:0000313" key="1">
    <source>
        <dbReference type="EMBL" id="MBP1905096.1"/>
    </source>
</evidence>
<reference evidence="1 2" key="1">
    <citation type="submission" date="2021-03" db="EMBL/GenBank/DDBJ databases">
        <title>Genomic Encyclopedia of Type Strains, Phase IV (KMG-IV): sequencing the most valuable type-strain genomes for metagenomic binning, comparative biology and taxonomic classification.</title>
        <authorList>
            <person name="Goeker M."/>
        </authorList>
    </citation>
    <scope>NUCLEOTIDE SEQUENCE [LARGE SCALE GENOMIC DNA]</scope>
    <source>
        <strain evidence="1 2">DSM 14349</strain>
    </source>
</reference>
<name>A0ABS4FRA2_9BACL</name>
<accession>A0ABS4FRA2</accession>
<dbReference type="EMBL" id="JAGGKG010000006">
    <property type="protein sequence ID" value="MBP1905096.1"/>
    <property type="molecule type" value="Genomic_DNA"/>
</dbReference>
<comment type="caution">
    <text evidence="1">The sequence shown here is derived from an EMBL/GenBank/DDBJ whole genome shotgun (WGS) entry which is preliminary data.</text>
</comment>
<sequence length="112" mass="12739">MSIFQIETVEDPSCLYAPYIESIDVELMNIGMSTYEALIMVVGPGGVFYQGLYGLPSGVPINIQGIRTGYIFFKLMVITNTNNYYETVINLRCRNQGQLLAVYTQEQMQRDY</sequence>